<feature type="compositionally biased region" description="Basic and acidic residues" evidence="2">
    <location>
        <begin position="754"/>
        <end position="767"/>
    </location>
</feature>
<evidence type="ECO:0000256" key="2">
    <source>
        <dbReference type="SAM" id="MobiDB-lite"/>
    </source>
</evidence>
<dbReference type="GO" id="GO:0005634">
    <property type="term" value="C:nucleus"/>
    <property type="evidence" value="ECO:0007669"/>
    <property type="project" value="TreeGrafter"/>
</dbReference>
<feature type="compositionally biased region" description="Basic and acidic residues" evidence="2">
    <location>
        <begin position="243"/>
        <end position="256"/>
    </location>
</feature>
<keyword evidence="1" id="KW-0597">Phosphoprotein</keyword>
<feature type="compositionally biased region" description="Basic and acidic residues" evidence="2">
    <location>
        <begin position="721"/>
        <end position="745"/>
    </location>
</feature>
<feature type="region of interest" description="Disordered" evidence="2">
    <location>
        <begin position="555"/>
        <end position="635"/>
    </location>
</feature>
<feature type="compositionally biased region" description="Low complexity" evidence="2">
    <location>
        <begin position="383"/>
        <end position="412"/>
    </location>
</feature>
<protein>
    <recommendedName>
        <fullName evidence="7">Ubinuclein-1</fullName>
    </recommendedName>
</protein>
<comment type="caution">
    <text evidence="5">The sequence shown here is derived from an EMBL/GenBank/DDBJ whole genome shotgun (WGS) entry which is preliminary data.</text>
</comment>
<dbReference type="InterPro" id="IPR026947">
    <property type="entry name" value="UBN_middle_dom"/>
</dbReference>
<feature type="compositionally biased region" description="Basic and acidic residues" evidence="2">
    <location>
        <begin position="940"/>
        <end position="949"/>
    </location>
</feature>
<feature type="compositionally biased region" description="Low complexity" evidence="2">
    <location>
        <begin position="560"/>
        <end position="589"/>
    </location>
</feature>
<feature type="compositionally biased region" description="Basic and acidic residues" evidence="2">
    <location>
        <begin position="619"/>
        <end position="630"/>
    </location>
</feature>
<organism evidence="5 6">
    <name type="scientific">Mythimna separata</name>
    <name type="common">Oriental armyworm</name>
    <name type="synonym">Pseudaletia separata</name>
    <dbReference type="NCBI Taxonomy" id="271217"/>
    <lineage>
        <taxon>Eukaryota</taxon>
        <taxon>Metazoa</taxon>
        <taxon>Ecdysozoa</taxon>
        <taxon>Arthropoda</taxon>
        <taxon>Hexapoda</taxon>
        <taxon>Insecta</taxon>
        <taxon>Pterygota</taxon>
        <taxon>Neoptera</taxon>
        <taxon>Endopterygota</taxon>
        <taxon>Lepidoptera</taxon>
        <taxon>Glossata</taxon>
        <taxon>Ditrysia</taxon>
        <taxon>Noctuoidea</taxon>
        <taxon>Noctuidae</taxon>
        <taxon>Noctuinae</taxon>
        <taxon>Hadenini</taxon>
        <taxon>Mythimna</taxon>
    </lineage>
</organism>
<reference evidence="5" key="1">
    <citation type="submission" date="2023-03" db="EMBL/GenBank/DDBJ databases">
        <title>Chromosome-level genomes of two armyworms, Mythimna separata and Mythimna loreyi, provide insights into the biosynthesis and reception of sex pheromones.</title>
        <authorList>
            <person name="Zhao H."/>
        </authorList>
    </citation>
    <scope>NUCLEOTIDE SEQUENCE</scope>
    <source>
        <strain evidence="5">BeijingLab</strain>
        <tissue evidence="5">Pupa</tissue>
    </source>
</reference>
<keyword evidence="6" id="KW-1185">Reference proteome</keyword>
<feature type="compositionally biased region" description="Basic residues" evidence="2">
    <location>
        <begin position="211"/>
        <end position="230"/>
    </location>
</feature>
<dbReference type="GO" id="GO:0006325">
    <property type="term" value="P:chromatin organization"/>
    <property type="evidence" value="ECO:0007669"/>
    <property type="project" value="TreeGrafter"/>
</dbReference>
<dbReference type="InterPro" id="IPR014840">
    <property type="entry name" value="HRD"/>
</dbReference>
<feature type="compositionally biased region" description="Basic and acidic residues" evidence="2">
    <location>
        <begin position="194"/>
        <end position="210"/>
    </location>
</feature>
<name>A0AAD7YXA8_MYTSE</name>
<dbReference type="Pfam" id="PF14075">
    <property type="entry name" value="UBN_AB"/>
    <property type="match status" value="1"/>
</dbReference>
<feature type="compositionally biased region" description="Basic and acidic residues" evidence="2">
    <location>
        <begin position="797"/>
        <end position="811"/>
    </location>
</feature>
<dbReference type="PANTHER" id="PTHR21669">
    <property type="entry name" value="CAPZ-INTERACTING PROTEIN AND RELATED PROTEINS"/>
    <property type="match status" value="1"/>
</dbReference>
<feature type="compositionally biased region" description="Polar residues" evidence="2">
    <location>
        <begin position="606"/>
        <end position="618"/>
    </location>
</feature>
<feature type="compositionally biased region" description="Basic and acidic residues" evidence="2">
    <location>
        <begin position="899"/>
        <end position="908"/>
    </location>
</feature>
<feature type="compositionally biased region" description="Basic and acidic residues" evidence="2">
    <location>
        <begin position="839"/>
        <end position="886"/>
    </location>
</feature>
<feature type="region of interest" description="Disordered" evidence="2">
    <location>
        <begin position="160"/>
        <end position="290"/>
    </location>
</feature>
<evidence type="ECO:0000313" key="6">
    <source>
        <dbReference type="Proteomes" id="UP001231518"/>
    </source>
</evidence>
<evidence type="ECO:0000259" key="4">
    <source>
        <dbReference type="Pfam" id="PF14075"/>
    </source>
</evidence>
<evidence type="ECO:0000256" key="1">
    <source>
        <dbReference type="ARBA" id="ARBA00022553"/>
    </source>
</evidence>
<evidence type="ECO:0008006" key="7">
    <source>
        <dbReference type="Google" id="ProtNLM"/>
    </source>
</evidence>
<feature type="domain" description="Hpc2-related" evidence="3">
    <location>
        <begin position="98"/>
        <end position="149"/>
    </location>
</feature>
<feature type="region of interest" description="Disordered" evidence="2">
    <location>
        <begin position="372"/>
        <end position="428"/>
    </location>
</feature>
<evidence type="ECO:0000313" key="5">
    <source>
        <dbReference type="EMBL" id="KAJ8729060.1"/>
    </source>
</evidence>
<sequence length="965" mass="106649">MSDPKRVTLITVGAPKSAKNNVNKTVRLTINLDESNESKYPELNYKELVIAEERKKRVDRENGKTAGLDPFSENNDDVLRVARQFEQKYGGKSTYGRKGRSKHDDFADIGAGYDESDSFIDNTHGYDEMIPPECDTLHGGFYINCGSLEFKSVADNAAISDAEPGSGRRNKRRISSSESSEDESSDGSSSESSQDDKDKAIVNGDVDSHKTEHRKKKNKNIDKKKAKKVRRTDSSAATSGKQTSDDNGHGDGESADSRTSQSDSLTSKPAPSSENAVTSDSSRDFETKSEVKLPPQVVQVLESLEQFVSAALKHSPNLPRKQLLAQTDEYTVRLERVLWAQSCEARVWRAAFSRCARALATSRAKIMHRLKSRPDRLSAIPETQAPSTPIAQPTPATASTAPTALTSSATTTNNKRKMDDDLEDFDPGQLSADEREAMLVETLHRLKALIDERKPGMIANYNAECERVQEERKKLQLLSSEGGPHVEKRLPKRRFPWCARSRALLARAARLAGPAAAAVLQQRVLPLFPQGFVRMPTLLRQADLSKEIKVSDLKRPRLGSASQPATAVAAPAAAPSTQAAPTPPAQRSSPPAPAAAPAPFTEPIQFPSSLTVTTTSKQSPDKTEPEDKPSSYKTNNVFSSIMNFTLSKDLVVEKPDKKDNDKKEELYIPPNNIGSITITAVPNNPPKPEKKLNNNVQVSQVSADKQSGFIRVKSPAALNEMVKKDKVKKPEKSQTKEKSRVESPLHIDTSYQPSKKDPSPKLKEEIPQKQIENMRVAENNIPRPALVPVHHSPTFAKPDKRPPEVKKKKDVVIISDVDPLSEQEPLAVDDSSSDVELVEDNRTDKSEPKRDKSESSVPSKDRVNHDTNKKVNNVKRKDKEVRKSESEEANDDIDTLMRNLREMEHSQEPTKFNSNSYGGVMPNAKHERSSSQPAFPRGAVFERDRDKLTERTSLNNMDGCNAITG</sequence>
<dbReference type="PANTHER" id="PTHR21669:SF28">
    <property type="entry name" value="YEMANUCLEIN"/>
    <property type="match status" value="1"/>
</dbReference>
<dbReference type="Pfam" id="PF08729">
    <property type="entry name" value="HUN"/>
    <property type="match status" value="1"/>
</dbReference>
<feature type="domain" description="Ubinuclein middle" evidence="4">
    <location>
        <begin position="430"/>
        <end position="507"/>
    </location>
</feature>
<gene>
    <name evidence="5" type="ORF">PYW07_006756</name>
</gene>
<feature type="region of interest" description="Disordered" evidence="2">
    <location>
        <begin position="721"/>
        <end position="949"/>
    </location>
</feature>
<dbReference type="Proteomes" id="UP001231518">
    <property type="component" value="Chromosome 19"/>
</dbReference>
<dbReference type="EMBL" id="JARGEI010000007">
    <property type="protein sequence ID" value="KAJ8729060.1"/>
    <property type="molecule type" value="Genomic_DNA"/>
</dbReference>
<accession>A0AAD7YXA8</accession>
<feature type="compositionally biased region" description="Polar residues" evidence="2">
    <location>
        <begin position="257"/>
        <end position="280"/>
    </location>
</feature>
<dbReference type="AlphaFoldDB" id="A0AAD7YXA8"/>
<proteinExistence type="predicted"/>
<evidence type="ECO:0000259" key="3">
    <source>
        <dbReference type="Pfam" id="PF08729"/>
    </source>
</evidence>
<feature type="compositionally biased region" description="Basic and acidic residues" evidence="2">
    <location>
        <begin position="281"/>
        <end position="290"/>
    </location>
</feature>